<dbReference type="OrthoDB" id="540503at2759"/>
<dbReference type="GO" id="GO:0016757">
    <property type="term" value="F:glycosyltransferase activity"/>
    <property type="evidence" value="ECO:0007669"/>
    <property type="project" value="TreeGrafter"/>
</dbReference>
<proteinExistence type="predicted"/>
<reference evidence="4" key="1">
    <citation type="submission" date="2013-05" db="EMBL/GenBank/DDBJ databases">
        <title>The Genome sequence of Mucor circinelloides f. circinelloides 1006PhL.</title>
        <authorList>
            <consortium name="The Broad Institute Genomics Platform"/>
            <person name="Cuomo C."/>
            <person name="Earl A."/>
            <person name="Findley K."/>
            <person name="Lee S.C."/>
            <person name="Walker B."/>
            <person name="Young S."/>
            <person name="Zeng Q."/>
            <person name="Gargeya S."/>
            <person name="Fitzgerald M."/>
            <person name="Haas B."/>
            <person name="Abouelleil A."/>
            <person name="Allen A.W."/>
            <person name="Alvarado L."/>
            <person name="Arachchi H.M."/>
            <person name="Berlin A.M."/>
            <person name="Chapman S.B."/>
            <person name="Gainer-Dewar J."/>
            <person name="Goldberg J."/>
            <person name="Griggs A."/>
            <person name="Gujja S."/>
            <person name="Hansen M."/>
            <person name="Howarth C."/>
            <person name="Imamovic A."/>
            <person name="Ireland A."/>
            <person name="Larimer J."/>
            <person name="McCowan C."/>
            <person name="Murphy C."/>
            <person name="Pearson M."/>
            <person name="Poon T.W."/>
            <person name="Priest M."/>
            <person name="Roberts A."/>
            <person name="Saif S."/>
            <person name="Shea T."/>
            <person name="Sisk P."/>
            <person name="Sykes S."/>
            <person name="Wortman J."/>
            <person name="Nusbaum C."/>
            <person name="Birren B."/>
        </authorList>
    </citation>
    <scope>NUCLEOTIDE SEQUENCE [LARGE SCALE GENOMIC DNA]</scope>
    <source>
        <strain evidence="4">1006PhL</strain>
    </source>
</reference>
<protein>
    <submittedName>
        <fullName evidence="3">Uncharacterized protein</fullName>
    </submittedName>
</protein>
<evidence type="ECO:0000313" key="4">
    <source>
        <dbReference type="Proteomes" id="UP000014254"/>
    </source>
</evidence>
<dbReference type="STRING" id="1220926.S2JUK6"/>
<dbReference type="InParanoid" id="S2JUK6"/>
<dbReference type="InterPro" id="IPR052636">
    <property type="entry name" value="UDP-D-xylose:L-fucose_XylT"/>
</dbReference>
<organism evidence="3 4">
    <name type="scientific">Mucor circinelloides f. circinelloides (strain 1006PhL)</name>
    <name type="common">Mucormycosis agent</name>
    <name type="synonym">Calyptromyces circinelloides</name>
    <dbReference type="NCBI Taxonomy" id="1220926"/>
    <lineage>
        <taxon>Eukaryota</taxon>
        <taxon>Fungi</taxon>
        <taxon>Fungi incertae sedis</taxon>
        <taxon>Mucoromycota</taxon>
        <taxon>Mucoromycotina</taxon>
        <taxon>Mucoromycetes</taxon>
        <taxon>Mucorales</taxon>
        <taxon>Mucorineae</taxon>
        <taxon>Mucoraceae</taxon>
        <taxon>Mucor</taxon>
    </lineage>
</organism>
<keyword evidence="2" id="KW-1133">Transmembrane helix</keyword>
<dbReference type="PANTHER" id="PTHR47032:SF1">
    <property type="entry name" value="UDP-D-XYLOSE:L-FUCOSE ALPHA-1,3-D-XYLOSYLTRANSFERASE-RELATED"/>
    <property type="match status" value="1"/>
</dbReference>
<name>S2JUK6_MUCC1</name>
<evidence type="ECO:0000256" key="1">
    <source>
        <dbReference type="SAM" id="MobiDB-lite"/>
    </source>
</evidence>
<gene>
    <name evidence="3" type="ORF">HMPREF1544_00952</name>
</gene>
<dbReference type="EMBL" id="KE123902">
    <property type="protein sequence ID" value="EPB92127.1"/>
    <property type="molecule type" value="Genomic_DNA"/>
</dbReference>
<feature type="transmembrane region" description="Helical" evidence="2">
    <location>
        <begin position="12"/>
        <end position="29"/>
    </location>
</feature>
<sequence>MQQASSWNKYIKYGLIIGLLLTVLFVYRIEFSNPIPKSNKASADYLMNDQAHQQQHFQNTSNTSTSLATACDCPTTFSNVSFVQHGEKSPVFVPEDLSVMQPDVLDKINLNKQNDDTVIITVAGYGMRHELYNWIHYMQMAKEKKYVVFCTDAKLYLHLIVAGHEERAALVPEDWYVNDVELFTNTKLSMLDDARLSHVKTWILQRLVYSETPVNALILDVNQIMVHKRTREYIQTLLHIREDTQIIATQDGLDQHTINTGLMLIRSHGHLAKRVLASTIQIQEKQPDLNQQEAFNQALDQMELHVKTGMTVLLDIIHFPNGLNYFEQNLPGSKGIKPYIIHANHKASSFSKSFGQERIDLLKEHGFWKVSEDFVDGVSRQVEEILQRTHQLELQKEQDTETEAETEQPVNE</sequence>
<keyword evidence="2" id="KW-0472">Membrane</keyword>
<dbReference type="Proteomes" id="UP000014254">
    <property type="component" value="Unassembled WGS sequence"/>
</dbReference>
<evidence type="ECO:0000256" key="2">
    <source>
        <dbReference type="SAM" id="Phobius"/>
    </source>
</evidence>
<keyword evidence="2" id="KW-0812">Transmembrane</keyword>
<keyword evidence="4" id="KW-1185">Reference proteome</keyword>
<feature type="region of interest" description="Disordered" evidence="1">
    <location>
        <begin position="392"/>
        <end position="412"/>
    </location>
</feature>
<dbReference type="eggNOG" id="ENOG502T9W0">
    <property type="taxonomic scope" value="Eukaryota"/>
</dbReference>
<dbReference type="VEuPathDB" id="FungiDB:HMPREF1544_00952"/>
<dbReference type="AlphaFoldDB" id="S2JUK6"/>
<accession>S2JUK6</accession>
<dbReference type="OMA" id="HELYNWI"/>
<dbReference type="GO" id="GO:0005794">
    <property type="term" value="C:Golgi apparatus"/>
    <property type="evidence" value="ECO:0007669"/>
    <property type="project" value="TreeGrafter"/>
</dbReference>
<evidence type="ECO:0000313" key="3">
    <source>
        <dbReference type="EMBL" id="EPB92127.1"/>
    </source>
</evidence>
<dbReference type="PANTHER" id="PTHR47032">
    <property type="entry name" value="UDP-D-XYLOSE:L-FUCOSE ALPHA-1,3-D-XYLOSYLTRANSFERASE-RELATED"/>
    <property type="match status" value="1"/>
</dbReference>